<dbReference type="SMART" id="SM00091">
    <property type="entry name" value="PAS"/>
    <property type="match status" value="2"/>
</dbReference>
<proteinExistence type="predicted"/>
<dbReference type="SMART" id="SM00086">
    <property type="entry name" value="PAC"/>
    <property type="match status" value="3"/>
</dbReference>
<dbReference type="GO" id="GO:0005524">
    <property type="term" value="F:ATP binding"/>
    <property type="evidence" value="ECO:0007669"/>
    <property type="project" value="UniProtKB-KW"/>
</dbReference>
<keyword evidence="12" id="KW-0067">ATP-binding</keyword>
<evidence type="ECO:0000256" key="12">
    <source>
        <dbReference type="ARBA" id="ARBA00022840"/>
    </source>
</evidence>
<dbReference type="Pfam" id="PF08448">
    <property type="entry name" value="PAS_4"/>
    <property type="match status" value="1"/>
</dbReference>
<evidence type="ECO:0000313" key="19">
    <source>
        <dbReference type="EMBL" id="ANN79004.1"/>
    </source>
</evidence>
<keyword evidence="15" id="KW-0675">Receptor</keyword>
<dbReference type="InterPro" id="IPR000700">
    <property type="entry name" value="PAS-assoc_C"/>
</dbReference>
<keyword evidence="7" id="KW-0288">FMN</keyword>
<evidence type="ECO:0000256" key="4">
    <source>
        <dbReference type="ARBA" id="ARBA00022553"/>
    </source>
</evidence>
<dbReference type="GO" id="GO:0009881">
    <property type="term" value="F:photoreceptor activity"/>
    <property type="evidence" value="ECO:0007669"/>
    <property type="project" value="UniProtKB-KW"/>
</dbReference>
<feature type="domain" description="PAC" evidence="18">
    <location>
        <begin position="360"/>
        <end position="412"/>
    </location>
</feature>
<evidence type="ECO:0000256" key="14">
    <source>
        <dbReference type="ARBA" id="ARBA00023026"/>
    </source>
</evidence>
<evidence type="ECO:0000256" key="7">
    <source>
        <dbReference type="ARBA" id="ARBA00022643"/>
    </source>
</evidence>
<dbReference type="GO" id="GO:0004673">
    <property type="term" value="F:protein histidine kinase activity"/>
    <property type="evidence" value="ECO:0007669"/>
    <property type="project" value="UniProtKB-EC"/>
</dbReference>
<evidence type="ECO:0000256" key="2">
    <source>
        <dbReference type="ARBA" id="ARBA00012438"/>
    </source>
</evidence>
<keyword evidence="11" id="KW-0418">Kinase</keyword>
<evidence type="ECO:0000256" key="6">
    <source>
        <dbReference type="ARBA" id="ARBA00022630"/>
    </source>
</evidence>
<keyword evidence="20" id="KW-1185">Reference proteome</keyword>
<dbReference type="AlphaFoldDB" id="A0A193GIA1"/>
<dbReference type="InterPro" id="IPR013656">
    <property type="entry name" value="PAS_4"/>
</dbReference>
<feature type="domain" description="PAS" evidence="17">
    <location>
        <begin position="153"/>
        <end position="233"/>
    </location>
</feature>
<dbReference type="KEGG" id="bfz:BAU07_19465"/>
<evidence type="ECO:0000313" key="20">
    <source>
        <dbReference type="Proteomes" id="UP000091926"/>
    </source>
</evidence>
<dbReference type="OrthoDB" id="9816309at2"/>
<dbReference type="InterPro" id="IPR035965">
    <property type="entry name" value="PAS-like_dom_sf"/>
</dbReference>
<keyword evidence="3" id="KW-0600">Photoreceptor protein</keyword>
<dbReference type="InterPro" id="IPR001610">
    <property type="entry name" value="PAC"/>
</dbReference>
<comment type="catalytic activity">
    <reaction evidence="1">
        <text>ATP + protein L-histidine = ADP + protein N-phospho-L-histidine.</text>
        <dbReference type="EC" id="2.7.13.3"/>
    </reaction>
</comment>
<evidence type="ECO:0000256" key="1">
    <source>
        <dbReference type="ARBA" id="ARBA00000085"/>
    </source>
</evidence>
<sequence length="607" mass="66822">MSSLQETYAAPRRMTEFEALLAAGSVALDAIPGAVYLCDSEGLVVCYNIEAAALWGRQPDVDPPREYFCGSHRLYLPDGTLLPRSECPMAKAIQDGASTRNAEIVIERPDGSRLTALVNIRALRDAQGEVQGAINCFQDISVRKAIEAELARQKESLEDFFENSAVGLHIVSGDGIILRANKAELDMLGYAPEEYIGRQIGDFHADADVLADLIDRLSKAETLERYPARLRAKDGSIRDVLITSNGRVDDKGLMHTRCFTLDVTDLRKAEIARQQMQDDIEASERRLRELLQALPAAVYTTDAQGRITFYNDAAIELAGRRPALGDEWCVSWRLYHPDGTPLPHDECPMAVCLKEGRIVRGGQAIAERPDGSRVPFMAYPTPLRNAEGQLVGAVNMLVDISSHKQAEARQKALIDELNHRVKNTLATVQSLARRSARHANNLQEFGATFDARILALARAHDLLSRRYWVAVAMQSLVQDIVAPYADTDGRVRAQGPALDLNPRAALSLAMALNELVTNAAKYGALSVPHGSISVHWEMPEDGAATMRLDWVEEGGPPVAVPPRRGFGTVLLERCIDRDLGGRCDLRFDTRGVRCRMSIPHAQLVAHE</sequence>
<evidence type="ECO:0000256" key="11">
    <source>
        <dbReference type="ARBA" id="ARBA00022777"/>
    </source>
</evidence>
<dbReference type="CDD" id="cd00130">
    <property type="entry name" value="PAS"/>
    <property type="match status" value="3"/>
</dbReference>
<dbReference type="InterPro" id="IPR036890">
    <property type="entry name" value="HATPase_C_sf"/>
</dbReference>
<keyword evidence="5" id="KW-0716">Sensory transduction</keyword>
<dbReference type="PROSITE" id="PS50113">
    <property type="entry name" value="PAC"/>
    <property type="match status" value="3"/>
</dbReference>
<dbReference type="Pfam" id="PF00989">
    <property type="entry name" value="PAS"/>
    <property type="match status" value="1"/>
</dbReference>
<name>A0A193GIA1_9BORD</name>
<dbReference type="GO" id="GO:0006355">
    <property type="term" value="P:regulation of DNA-templated transcription"/>
    <property type="evidence" value="ECO:0007669"/>
    <property type="project" value="InterPro"/>
</dbReference>
<dbReference type="EMBL" id="CP016172">
    <property type="protein sequence ID" value="ANN79004.1"/>
    <property type="molecule type" value="Genomic_DNA"/>
</dbReference>
<evidence type="ECO:0000256" key="8">
    <source>
        <dbReference type="ARBA" id="ARBA00022679"/>
    </source>
</evidence>
<keyword evidence="14" id="KW-0843">Virulence</keyword>
<dbReference type="Gene3D" id="3.30.450.20">
    <property type="entry name" value="PAS domain"/>
    <property type="match status" value="3"/>
</dbReference>
<evidence type="ECO:0000259" key="18">
    <source>
        <dbReference type="PROSITE" id="PS50113"/>
    </source>
</evidence>
<dbReference type="PANTHER" id="PTHR41523">
    <property type="entry name" value="TWO-COMPONENT SYSTEM SENSOR PROTEIN"/>
    <property type="match status" value="1"/>
</dbReference>
<evidence type="ECO:0000256" key="10">
    <source>
        <dbReference type="ARBA" id="ARBA00022741"/>
    </source>
</evidence>
<feature type="domain" description="PAC" evidence="18">
    <location>
        <begin position="100"/>
        <end position="152"/>
    </location>
</feature>
<keyword evidence="9" id="KW-0677">Repeat</keyword>
<dbReference type="InterPro" id="IPR000014">
    <property type="entry name" value="PAS"/>
</dbReference>
<keyword evidence="8" id="KW-0808">Transferase</keyword>
<dbReference type="InterPro" id="IPR011102">
    <property type="entry name" value="Sig_transdc_His_kinase_HWE"/>
</dbReference>
<gene>
    <name evidence="19" type="ORF">BAU07_19465</name>
</gene>
<evidence type="ECO:0000256" key="16">
    <source>
        <dbReference type="SAM" id="Coils"/>
    </source>
</evidence>
<dbReference type="InterPro" id="IPR013767">
    <property type="entry name" value="PAS_fold"/>
</dbReference>
<protein>
    <recommendedName>
        <fullName evidence="2">histidine kinase</fullName>
        <ecNumber evidence="2">2.7.13.3</ecNumber>
    </recommendedName>
</protein>
<keyword evidence="6" id="KW-0285">Flavoprotein</keyword>
<dbReference type="Pfam" id="PF07536">
    <property type="entry name" value="HWE_HK"/>
    <property type="match status" value="1"/>
</dbReference>
<evidence type="ECO:0000256" key="9">
    <source>
        <dbReference type="ARBA" id="ARBA00022737"/>
    </source>
</evidence>
<dbReference type="PROSITE" id="PS50112">
    <property type="entry name" value="PAS"/>
    <property type="match status" value="2"/>
</dbReference>
<dbReference type="Proteomes" id="UP000091926">
    <property type="component" value="Chromosome"/>
</dbReference>
<keyword evidence="4" id="KW-0597">Phosphoprotein</keyword>
<keyword evidence="10" id="KW-0547">Nucleotide-binding</keyword>
<dbReference type="SMART" id="SM00911">
    <property type="entry name" value="HWE_HK"/>
    <property type="match status" value="1"/>
</dbReference>
<keyword evidence="13" id="KW-0157">Chromophore</keyword>
<dbReference type="PANTHER" id="PTHR41523:SF7">
    <property type="entry name" value="HISTIDINE KINASE"/>
    <property type="match status" value="1"/>
</dbReference>
<organism evidence="19 20">
    <name type="scientific">Bordetella flabilis</name>
    <dbReference type="NCBI Taxonomy" id="463014"/>
    <lineage>
        <taxon>Bacteria</taxon>
        <taxon>Pseudomonadati</taxon>
        <taxon>Pseudomonadota</taxon>
        <taxon>Betaproteobacteria</taxon>
        <taxon>Burkholderiales</taxon>
        <taxon>Alcaligenaceae</taxon>
        <taxon>Bordetella</taxon>
    </lineage>
</organism>
<dbReference type="NCBIfam" id="TIGR00229">
    <property type="entry name" value="sensory_box"/>
    <property type="match status" value="2"/>
</dbReference>
<accession>A0A193GIA1</accession>
<evidence type="ECO:0000256" key="5">
    <source>
        <dbReference type="ARBA" id="ARBA00022606"/>
    </source>
</evidence>
<reference evidence="19 20" key="1">
    <citation type="submission" date="2016-06" db="EMBL/GenBank/DDBJ databases">
        <title>Complete genome sequences of Bordetella bronchialis and Bordetella flabilis.</title>
        <authorList>
            <person name="LiPuma J.J."/>
            <person name="Spilker T."/>
        </authorList>
    </citation>
    <scope>NUCLEOTIDE SEQUENCE [LARGE SCALE GENOMIC DNA]</scope>
    <source>
        <strain evidence="19 20">AU10664</strain>
    </source>
</reference>
<dbReference type="Gene3D" id="3.30.565.10">
    <property type="entry name" value="Histidine kinase-like ATPase, C-terminal domain"/>
    <property type="match status" value="1"/>
</dbReference>
<dbReference type="EC" id="2.7.13.3" evidence="2"/>
<evidence type="ECO:0000256" key="3">
    <source>
        <dbReference type="ARBA" id="ARBA00022543"/>
    </source>
</evidence>
<feature type="coiled-coil region" evidence="16">
    <location>
        <begin position="266"/>
        <end position="293"/>
    </location>
</feature>
<feature type="domain" description="PAC" evidence="18">
    <location>
        <begin position="224"/>
        <end position="275"/>
    </location>
</feature>
<dbReference type="RefSeq" id="WP_066661184.1">
    <property type="nucleotide sequence ID" value="NZ_CBCSCL010000012.1"/>
</dbReference>
<evidence type="ECO:0000256" key="13">
    <source>
        <dbReference type="ARBA" id="ARBA00022991"/>
    </source>
</evidence>
<evidence type="ECO:0000256" key="15">
    <source>
        <dbReference type="ARBA" id="ARBA00023170"/>
    </source>
</evidence>
<dbReference type="STRING" id="463014.BAU07_19465"/>
<feature type="domain" description="PAS" evidence="17">
    <location>
        <begin position="283"/>
        <end position="319"/>
    </location>
</feature>
<dbReference type="SUPFAM" id="SSF55785">
    <property type="entry name" value="PYP-like sensor domain (PAS domain)"/>
    <property type="match status" value="3"/>
</dbReference>
<dbReference type="Pfam" id="PF13426">
    <property type="entry name" value="PAS_9"/>
    <property type="match status" value="1"/>
</dbReference>
<evidence type="ECO:0000259" key="17">
    <source>
        <dbReference type="PROSITE" id="PS50112"/>
    </source>
</evidence>
<keyword evidence="16" id="KW-0175">Coiled coil</keyword>